<evidence type="ECO:0000313" key="3">
    <source>
        <dbReference type="EMBL" id="OWQ84783.1"/>
    </source>
</evidence>
<dbReference type="InterPro" id="IPR010131">
    <property type="entry name" value="MdtP/NodT-like"/>
</dbReference>
<proteinExistence type="inferred from homology"/>
<keyword evidence="4" id="KW-1185">Reference proteome</keyword>
<evidence type="ECO:0008006" key="5">
    <source>
        <dbReference type="Google" id="ProtNLM"/>
    </source>
</evidence>
<dbReference type="Gene3D" id="1.20.1600.10">
    <property type="entry name" value="Outer membrane efflux proteins (OEP)"/>
    <property type="match status" value="1"/>
</dbReference>
<evidence type="ECO:0000256" key="1">
    <source>
        <dbReference type="ARBA" id="ARBA00007613"/>
    </source>
</evidence>
<dbReference type="SUPFAM" id="SSF56954">
    <property type="entry name" value="Outer membrane efflux proteins (OEP)"/>
    <property type="match status" value="1"/>
</dbReference>
<dbReference type="OrthoDB" id="9770517at2"/>
<dbReference type="AlphaFoldDB" id="A0A246IX34"/>
<keyword evidence="2" id="KW-0472">Membrane</keyword>
<keyword evidence="2" id="KW-0449">Lipoprotein</keyword>
<dbReference type="Gene3D" id="2.20.200.10">
    <property type="entry name" value="Outer membrane efflux proteins (OEP)"/>
    <property type="match status" value="1"/>
</dbReference>
<dbReference type="RefSeq" id="WP_088387527.1">
    <property type="nucleotide sequence ID" value="NZ_NIOF01000015.1"/>
</dbReference>
<dbReference type="PANTHER" id="PTHR30203">
    <property type="entry name" value="OUTER MEMBRANE CATION EFFLUX PROTEIN"/>
    <property type="match status" value="1"/>
</dbReference>
<keyword evidence="2" id="KW-0812">Transmembrane</keyword>
<reference evidence="3 4" key="1">
    <citation type="journal article" date="2008" name="Int. J. Syst. Evol. Microbiol.">
        <title>Description of Roseateles aquatilis sp. nov. and Roseateles terrae sp. nov., in the class Betaproteobacteria, and emended description of the genus Roseateles.</title>
        <authorList>
            <person name="Gomila M."/>
            <person name="Bowien B."/>
            <person name="Falsen E."/>
            <person name="Moore E.R."/>
            <person name="Lalucat J."/>
        </authorList>
    </citation>
    <scope>NUCLEOTIDE SEQUENCE [LARGE SCALE GENOMIC DNA]</scope>
    <source>
        <strain evidence="3 4">CCUG 48205</strain>
    </source>
</reference>
<protein>
    <recommendedName>
        <fullName evidence="5">RND transporter</fullName>
    </recommendedName>
</protein>
<comment type="similarity">
    <text evidence="1 2">Belongs to the outer membrane factor (OMF) (TC 1.B.17) family.</text>
</comment>
<dbReference type="NCBIfam" id="TIGR01845">
    <property type="entry name" value="outer_NodT"/>
    <property type="match status" value="1"/>
</dbReference>
<evidence type="ECO:0000313" key="4">
    <source>
        <dbReference type="Proteomes" id="UP000197468"/>
    </source>
</evidence>
<comment type="caution">
    <text evidence="3">The sequence shown here is derived from an EMBL/GenBank/DDBJ whole genome shotgun (WGS) entry which is preliminary data.</text>
</comment>
<dbReference type="GO" id="GO:0005886">
    <property type="term" value="C:plasma membrane"/>
    <property type="evidence" value="ECO:0007669"/>
    <property type="project" value="UniProtKB-SubCell"/>
</dbReference>
<dbReference type="InterPro" id="IPR003423">
    <property type="entry name" value="OMP_efflux"/>
</dbReference>
<comment type="subcellular location">
    <subcellularLocation>
        <location evidence="2">Cell membrane</location>
        <topology evidence="2">Lipid-anchor</topology>
    </subcellularLocation>
</comment>
<dbReference type="Pfam" id="PF02321">
    <property type="entry name" value="OEP"/>
    <property type="match status" value="2"/>
</dbReference>
<name>A0A246IX34_9BURK</name>
<dbReference type="Proteomes" id="UP000197468">
    <property type="component" value="Unassembled WGS sequence"/>
</dbReference>
<evidence type="ECO:0000256" key="2">
    <source>
        <dbReference type="RuleBase" id="RU362097"/>
    </source>
</evidence>
<keyword evidence="2" id="KW-0564">Palmitate</keyword>
<dbReference type="EMBL" id="NIOF01000015">
    <property type="protein sequence ID" value="OWQ84783.1"/>
    <property type="molecule type" value="Genomic_DNA"/>
</dbReference>
<organism evidence="3 4">
    <name type="scientific">Roseateles aquatilis</name>
    <dbReference type="NCBI Taxonomy" id="431061"/>
    <lineage>
        <taxon>Bacteria</taxon>
        <taxon>Pseudomonadati</taxon>
        <taxon>Pseudomonadota</taxon>
        <taxon>Betaproteobacteria</taxon>
        <taxon>Burkholderiales</taxon>
        <taxon>Sphaerotilaceae</taxon>
        <taxon>Roseateles</taxon>
    </lineage>
</organism>
<gene>
    <name evidence="3" type="ORF">CDN99_23935</name>
</gene>
<accession>A0A246IX34</accession>
<sequence>MLAGCSTSPRVAPPAVSVPAAWSFDERSASQAASMSTDSWWRDFGNSELDGLVETALLANRDVRIAAARVEQARAFVSITDADRMPQLGLEAGVRGGRDSGADPKAKVARAGFRASWELDLFGDKRLASLAAEKDFESAELARQSVRVAVVAELMTAYFDAQALTQREAVAHEAAITLERQTEVAQKRFLAGQTSKLDVDRLKAELEQERANAAQLRGARDVRLRQMAVLLGAAQPPLGLTFPAMASAAPGLPALMPIDLLERRPDVHGPARDVEAAAARLGVAKRDLYPRIALDWSGSRERLSVGGASASPTSVVGYGLALSLPIFDGGRIRANIEVHEAKAKEAMLVYEKAILNALADAETAAAQLAAARSTVAALENAQKAGADAAARSARLFDSGLVDLNTVLDARRGYLKAQDGLLQGQGALLVASVSVRRAFAGSV</sequence>
<keyword evidence="2" id="KW-1134">Transmembrane beta strand</keyword>
<dbReference type="GO" id="GO:0015562">
    <property type="term" value="F:efflux transmembrane transporter activity"/>
    <property type="evidence" value="ECO:0007669"/>
    <property type="project" value="InterPro"/>
</dbReference>